<accession>A0AAF0R158</accession>
<organism evidence="1 2">
    <name type="scientific">Solanum verrucosum</name>
    <dbReference type="NCBI Taxonomy" id="315347"/>
    <lineage>
        <taxon>Eukaryota</taxon>
        <taxon>Viridiplantae</taxon>
        <taxon>Streptophyta</taxon>
        <taxon>Embryophyta</taxon>
        <taxon>Tracheophyta</taxon>
        <taxon>Spermatophyta</taxon>
        <taxon>Magnoliopsida</taxon>
        <taxon>eudicotyledons</taxon>
        <taxon>Gunneridae</taxon>
        <taxon>Pentapetalae</taxon>
        <taxon>asterids</taxon>
        <taxon>lamiids</taxon>
        <taxon>Solanales</taxon>
        <taxon>Solanaceae</taxon>
        <taxon>Solanoideae</taxon>
        <taxon>Solaneae</taxon>
        <taxon>Solanum</taxon>
    </lineage>
</organism>
<evidence type="ECO:0000313" key="1">
    <source>
        <dbReference type="EMBL" id="WMV29674.1"/>
    </source>
</evidence>
<keyword evidence="2" id="KW-1185">Reference proteome</keyword>
<dbReference type="AlphaFoldDB" id="A0AAF0R158"/>
<dbReference type="EMBL" id="CP133616">
    <property type="protein sequence ID" value="WMV29674.1"/>
    <property type="molecule type" value="Genomic_DNA"/>
</dbReference>
<name>A0AAF0R158_SOLVR</name>
<proteinExistence type="predicted"/>
<gene>
    <name evidence="1" type="ORF">MTR67_023059</name>
</gene>
<dbReference type="PANTHER" id="PTHR33710">
    <property type="entry name" value="BNAC02G09200D PROTEIN"/>
    <property type="match status" value="1"/>
</dbReference>
<sequence>MTILRHNRREFTWTNGHTYSRIYWALVNVKWMFDMQSLEVKVLSRGCSEHSPFCIALMKEEDIRHKPFKFLNHLAKHENFQKIVQRAWQQRPSNGTIIRMYRQDLYDIQYTMRNPGQAHDIIEFEMEVKLNLEKWLNIEKSIIKKKSRVQWLQLGDGNTTYFHTSLKNIIAQKKITSLITNTGRYVTSRTEIEEEITAFYKQLLRSYATQLPAVNQKVMKDGSVLNRSQQAQLITLVSKNEVVMALKGINDNKAPGCDGFNAYFLLKKGLVADRRGHY</sequence>
<evidence type="ECO:0000313" key="2">
    <source>
        <dbReference type="Proteomes" id="UP001234989"/>
    </source>
</evidence>
<dbReference type="Proteomes" id="UP001234989">
    <property type="component" value="Chromosome 5"/>
</dbReference>
<dbReference type="PANTHER" id="PTHR33710:SF65">
    <property type="entry name" value="ENDONUCLEASE_EXONUCLEASE_PHOSPHATASE"/>
    <property type="match status" value="1"/>
</dbReference>
<protein>
    <submittedName>
        <fullName evidence="1">Uncharacterized protein</fullName>
    </submittedName>
</protein>
<reference evidence="1" key="1">
    <citation type="submission" date="2023-08" db="EMBL/GenBank/DDBJ databases">
        <title>A de novo genome assembly of Solanum verrucosum Schlechtendal, a Mexican diploid species geographically isolated from the other diploid A-genome species in potato relatives.</title>
        <authorList>
            <person name="Hosaka K."/>
        </authorList>
    </citation>
    <scope>NUCLEOTIDE SEQUENCE</scope>
    <source>
        <tissue evidence="1">Young leaves</tissue>
    </source>
</reference>